<name>A0A0E2LR62_PORGN</name>
<feature type="region of interest" description="Disordered" evidence="1">
    <location>
        <begin position="1"/>
        <end position="20"/>
    </location>
</feature>
<dbReference type="RefSeq" id="WP_021664498.1">
    <property type="nucleotide sequence ID" value="NZ_KI259157.1"/>
</dbReference>
<organism evidence="2 3">
    <name type="scientific">Porphyromonas gingivalis F0570</name>
    <dbReference type="NCBI Taxonomy" id="1227271"/>
    <lineage>
        <taxon>Bacteria</taxon>
        <taxon>Pseudomonadati</taxon>
        <taxon>Bacteroidota</taxon>
        <taxon>Bacteroidia</taxon>
        <taxon>Bacteroidales</taxon>
        <taxon>Porphyromonadaceae</taxon>
        <taxon>Porphyromonas</taxon>
    </lineage>
</organism>
<evidence type="ECO:0000313" key="2">
    <source>
        <dbReference type="EMBL" id="ERJ67019.1"/>
    </source>
</evidence>
<feature type="region of interest" description="Disordered" evidence="1">
    <location>
        <begin position="33"/>
        <end position="53"/>
    </location>
</feature>
<dbReference type="Proteomes" id="UP000016630">
    <property type="component" value="Unassembled WGS sequence"/>
</dbReference>
<evidence type="ECO:0000313" key="3">
    <source>
        <dbReference type="Proteomes" id="UP000016630"/>
    </source>
</evidence>
<proteinExistence type="predicted"/>
<comment type="caution">
    <text evidence="2">The sequence shown here is derived from an EMBL/GenBank/DDBJ whole genome shotgun (WGS) entry which is preliminary data.</text>
</comment>
<reference evidence="2 3" key="1">
    <citation type="submission" date="2013-06" db="EMBL/GenBank/DDBJ databases">
        <authorList>
            <person name="Weinstock G."/>
            <person name="Sodergren E."/>
            <person name="Lobos E.A."/>
            <person name="Fulton L."/>
            <person name="Fulton R."/>
            <person name="Courtney L."/>
            <person name="Fronick C."/>
            <person name="O'Laughlin M."/>
            <person name="Godfrey J."/>
            <person name="Wilson R.M."/>
            <person name="Miner T."/>
            <person name="Farmer C."/>
            <person name="Delehaunty K."/>
            <person name="Cordes M."/>
            <person name="Minx P."/>
            <person name="Tomlinson C."/>
            <person name="Chen J."/>
            <person name="Wollam A."/>
            <person name="Pepin K.H."/>
            <person name="Bhonagiri V."/>
            <person name="Zhang X."/>
            <person name="Warren W."/>
            <person name="Mitreva M."/>
            <person name="Mardis E.R."/>
            <person name="Wilson R.K."/>
        </authorList>
    </citation>
    <scope>NUCLEOTIDE SEQUENCE [LARGE SCALE GENOMIC DNA]</scope>
    <source>
        <strain evidence="2 3">F0570</strain>
    </source>
</reference>
<evidence type="ECO:0000256" key="1">
    <source>
        <dbReference type="SAM" id="MobiDB-lite"/>
    </source>
</evidence>
<dbReference type="EMBL" id="AWUW01000063">
    <property type="protein sequence ID" value="ERJ67019.1"/>
    <property type="molecule type" value="Genomic_DNA"/>
</dbReference>
<dbReference type="PATRIC" id="fig|1227271.3.peg.771"/>
<gene>
    <name evidence="2" type="ORF">HMPREF1555_00885</name>
</gene>
<dbReference type="AlphaFoldDB" id="A0A0E2LR62"/>
<dbReference type="HOGENOM" id="CLU_3064664_0_0_10"/>
<protein>
    <submittedName>
        <fullName evidence="2">Uncharacterized protein</fullName>
    </submittedName>
</protein>
<sequence length="53" mass="6378">MAIIRKRKTQEEKERENPGTCQTFTDMYYRYIEQGARNREEKTNPPVQTESPK</sequence>
<accession>A0A0E2LR62</accession>